<dbReference type="PANTHER" id="PTHR30537:SF17">
    <property type="entry name" value="LYSR-FAMILY REGULATORY PROTEIN"/>
    <property type="match status" value="1"/>
</dbReference>
<name>A0A0R0BNQ7_9GAMM</name>
<comment type="similarity">
    <text evidence="1">Belongs to the LysR transcriptional regulatory family.</text>
</comment>
<dbReference type="InterPro" id="IPR005119">
    <property type="entry name" value="LysR_subst-bd"/>
</dbReference>
<dbReference type="AlphaFoldDB" id="A0A0R0BNQ7"/>
<keyword evidence="3" id="KW-0238">DNA-binding</keyword>
<feature type="domain" description="HTH lysR-type" evidence="5">
    <location>
        <begin position="1"/>
        <end position="59"/>
    </location>
</feature>
<dbReference type="Pfam" id="PF03466">
    <property type="entry name" value="LysR_substrate"/>
    <property type="match status" value="1"/>
</dbReference>
<dbReference type="RefSeq" id="WP_057664908.1">
    <property type="nucleotide sequence ID" value="NZ_LDJH01000009.1"/>
</dbReference>
<dbReference type="OrthoDB" id="9810065at2"/>
<evidence type="ECO:0000256" key="3">
    <source>
        <dbReference type="ARBA" id="ARBA00023125"/>
    </source>
</evidence>
<accession>A0A0R0BNQ7</accession>
<evidence type="ECO:0000313" key="6">
    <source>
        <dbReference type="EMBL" id="KRG58693.1"/>
    </source>
</evidence>
<dbReference type="GO" id="GO:0003700">
    <property type="term" value="F:DNA-binding transcription factor activity"/>
    <property type="evidence" value="ECO:0007669"/>
    <property type="project" value="InterPro"/>
</dbReference>
<dbReference type="InterPro" id="IPR058163">
    <property type="entry name" value="LysR-type_TF_proteobact-type"/>
</dbReference>
<dbReference type="FunFam" id="1.10.10.10:FF:000001">
    <property type="entry name" value="LysR family transcriptional regulator"/>
    <property type="match status" value="1"/>
</dbReference>
<reference evidence="6 7" key="1">
    <citation type="submission" date="2015-05" db="EMBL/GenBank/DDBJ databases">
        <title>Genome sequencing and analysis of members of genus Stenotrophomonas.</title>
        <authorList>
            <person name="Patil P.P."/>
            <person name="Midha S."/>
            <person name="Patil P.B."/>
        </authorList>
    </citation>
    <scope>NUCLEOTIDE SEQUENCE [LARGE SCALE GENOMIC DNA]</scope>
    <source>
        <strain evidence="6 7">DSM 17805</strain>
    </source>
</reference>
<evidence type="ECO:0000259" key="5">
    <source>
        <dbReference type="PROSITE" id="PS50931"/>
    </source>
</evidence>
<dbReference type="EMBL" id="LDJH01000009">
    <property type="protein sequence ID" value="KRG58693.1"/>
    <property type="molecule type" value="Genomic_DNA"/>
</dbReference>
<evidence type="ECO:0000256" key="4">
    <source>
        <dbReference type="ARBA" id="ARBA00023163"/>
    </source>
</evidence>
<sequence>MDRFQAMRVFVRVVQAGSLTQAAQTLQLGRATVTQLLKQLEAHLQVRLLNRTTRRVSLTADGTAYYERALQLLADLEEAEASVGSARSQPRGRLRIDVPSPFAQQVLMPALPDFVARYPGITLEIGASDRAVDVIAQGVDCVIRGGELRDGGLVARRLCGLPLALHASPAYLARCGTPHQPQDLQDPVHQLVGFRGAGSGQVHLPQLSRGGQVLTPAMHCRLSVDDGNACLAAGLAGLGIICLPTYLTAVHVRAGELVPLLPQWELPPMPLHLVFAPNRYVSHRLRVFIDWMTAQLQHGLA</sequence>
<evidence type="ECO:0000256" key="2">
    <source>
        <dbReference type="ARBA" id="ARBA00023015"/>
    </source>
</evidence>
<dbReference type="SUPFAM" id="SSF53850">
    <property type="entry name" value="Periplasmic binding protein-like II"/>
    <property type="match status" value="1"/>
</dbReference>
<dbReference type="STRING" id="266128.ABB25_05910"/>
<organism evidence="6 7">
    <name type="scientific">Stenotrophomonas koreensis</name>
    <dbReference type="NCBI Taxonomy" id="266128"/>
    <lineage>
        <taxon>Bacteria</taxon>
        <taxon>Pseudomonadati</taxon>
        <taxon>Pseudomonadota</taxon>
        <taxon>Gammaproteobacteria</taxon>
        <taxon>Lysobacterales</taxon>
        <taxon>Lysobacteraceae</taxon>
        <taxon>Stenotrophomonas</taxon>
    </lineage>
</organism>
<evidence type="ECO:0000313" key="7">
    <source>
        <dbReference type="Proteomes" id="UP000051254"/>
    </source>
</evidence>
<dbReference type="GO" id="GO:0043565">
    <property type="term" value="F:sequence-specific DNA binding"/>
    <property type="evidence" value="ECO:0007669"/>
    <property type="project" value="TreeGrafter"/>
</dbReference>
<dbReference type="PANTHER" id="PTHR30537">
    <property type="entry name" value="HTH-TYPE TRANSCRIPTIONAL REGULATOR"/>
    <property type="match status" value="1"/>
</dbReference>
<dbReference type="PROSITE" id="PS50931">
    <property type="entry name" value="HTH_LYSR"/>
    <property type="match status" value="1"/>
</dbReference>
<keyword evidence="7" id="KW-1185">Reference proteome</keyword>
<dbReference type="Gene3D" id="1.10.10.10">
    <property type="entry name" value="Winged helix-like DNA-binding domain superfamily/Winged helix DNA-binding domain"/>
    <property type="match status" value="1"/>
</dbReference>
<comment type="caution">
    <text evidence="6">The sequence shown here is derived from an EMBL/GenBank/DDBJ whole genome shotgun (WGS) entry which is preliminary data.</text>
</comment>
<dbReference type="Gene3D" id="3.40.190.290">
    <property type="match status" value="1"/>
</dbReference>
<dbReference type="GO" id="GO:0006351">
    <property type="term" value="P:DNA-templated transcription"/>
    <property type="evidence" value="ECO:0007669"/>
    <property type="project" value="TreeGrafter"/>
</dbReference>
<keyword evidence="4" id="KW-0804">Transcription</keyword>
<dbReference type="InterPro" id="IPR036390">
    <property type="entry name" value="WH_DNA-bd_sf"/>
</dbReference>
<dbReference type="InterPro" id="IPR036388">
    <property type="entry name" value="WH-like_DNA-bd_sf"/>
</dbReference>
<proteinExistence type="inferred from homology"/>
<dbReference type="SUPFAM" id="SSF46785">
    <property type="entry name" value="Winged helix' DNA-binding domain"/>
    <property type="match status" value="1"/>
</dbReference>
<protein>
    <submittedName>
        <fullName evidence="6">LysR family transcriptional regulator</fullName>
    </submittedName>
</protein>
<keyword evidence="2" id="KW-0805">Transcription regulation</keyword>
<evidence type="ECO:0000256" key="1">
    <source>
        <dbReference type="ARBA" id="ARBA00009437"/>
    </source>
</evidence>
<dbReference type="Proteomes" id="UP000051254">
    <property type="component" value="Unassembled WGS sequence"/>
</dbReference>
<dbReference type="PATRIC" id="fig|266128.3.peg.2849"/>
<dbReference type="Pfam" id="PF00126">
    <property type="entry name" value="HTH_1"/>
    <property type="match status" value="1"/>
</dbReference>
<dbReference type="CDD" id="cd08472">
    <property type="entry name" value="PBP2_CrgA_like_3"/>
    <property type="match status" value="1"/>
</dbReference>
<dbReference type="InterPro" id="IPR000847">
    <property type="entry name" value="LysR_HTH_N"/>
</dbReference>
<gene>
    <name evidence="6" type="ORF">ABB25_05910</name>
</gene>